<dbReference type="InterPro" id="IPR020422">
    <property type="entry name" value="TYR_PHOSPHATASE_DUAL_dom"/>
</dbReference>
<dbReference type="InterPro" id="IPR000387">
    <property type="entry name" value="Tyr_Pase_dom"/>
</dbReference>
<dbReference type="InterPro" id="IPR000340">
    <property type="entry name" value="Dual-sp_phosphatase_cat-dom"/>
</dbReference>
<dbReference type="GO" id="GO:0000027">
    <property type="term" value="P:ribosomal large subunit assembly"/>
    <property type="evidence" value="ECO:0007669"/>
    <property type="project" value="EnsemblFungi"/>
</dbReference>
<dbReference type="PANTHER" id="PTHR45848">
    <property type="entry name" value="DUAL SPECIFICITY PROTEIN PHOSPHATASE 12 FAMILY MEMBER"/>
    <property type="match status" value="1"/>
</dbReference>
<dbReference type="EMBL" id="CP000502">
    <property type="protein sequence ID" value="ABN68514.2"/>
    <property type="molecule type" value="Genomic_DNA"/>
</dbReference>
<evidence type="ECO:0000313" key="8">
    <source>
        <dbReference type="EMBL" id="ABN68514.2"/>
    </source>
</evidence>
<dbReference type="GO" id="GO:0006995">
    <property type="term" value="P:cellular response to nitrogen starvation"/>
    <property type="evidence" value="ECO:0007669"/>
    <property type="project" value="EnsemblFungi"/>
</dbReference>
<dbReference type="GO" id="GO:0005634">
    <property type="term" value="C:nucleus"/>
    <property type="evidence" value="ECO:0007669"/>
    <property type="project" value="EnsemblFungi"/>
</dbReference>
<proteinExistence type="inferred from homology"/>
<evidence type="ECO:0000256" key="1">
    <source>
        <dbReference type="ARBA" id="ARBA00008601"/>
    </source>
</evidence>
<organism evidence="8 9">
    <name type="scientific">Scheffersomyces stipitis (strain ATCC 58785 / CBS 6054 / NBRC 10063 / NRRL Y-11545)</name>
    <name type="common">Yeast</name>
    <name type="synonym">Pichia stipitis</name>
    <dbReference type="NCBI Taxonomy" id="322104"/>
    <lineage>
        <taxon>Eukaryota</taxon>
        <taxon>Fungi</taxon>
        <taxon>Dikarya</taxon>
        <taxon>Ascomycota</taxon>
        <taxon>Saccharomycotina</taxon>
        <taxon>Pichiomycetes</taxon>
        <taxon>Debaryomycetaceae</taxon>
        <taxon>Scheffersomyces</taxon>
    </lineage>
</organism>
<evidence type="ECO:0000256" key="3">
    <source>
        <dbReference type="ARBA" id="ARBA00022801"/>
    </source>
</evidence>
<dbReference type="GO" id="GO:0004725">
    <property type="term" value="F:protein tyrosine phosphatase activity"/>
    <property type="evidence" value="ECO:0007669"/>
    <property type="project" value="UniProtKB-EC"/>
</dbReference>
<evidence type="ECO:0000256" key="5">
    <source>
        <dbReference type="PIRSR" id="PIRSR000941-50"/>
    </source>
</evidence>
<dbReference type="AlphaFoldDB" id="A3M0F3"/>
<dbReference type="FunCoup" id="A3M0F3">
    <property type="interactions" value="760"/>
</dbReference>
<dbReference type="KEGG" id="pic:PICST_74151"/>
<keyword evidence="4" id="KW-0904">Protein phosphatase</keyword>
<keyword evidence="3 8" id="KW-0378">Hydrolase</keyword>
<dbReference type="GeneID" id="4841141"/>
<dbReference type="CDD" id="cd14518">
    <property type="entry name" value="DSP_fungal_YVH1"/>
    <property type="match status" value="1"/>
</dbReference>
<comment type="similarity">
    <text evidence="1">Belongs to the protein-tyrosine phosphatase family. Non-receptor class dual specificity subfamily.</text>
</comment>
<dbReference type="OrthoDB" id="2017893at2759"/>
<dbReference type="OMA" id="FAWQGMQ"/>
<dbReference type="GO" id="GO:2000786">
    <property type="term" value="P:positive regulation of autophagosome assembly"/>
    <property type="evidence" value="ECO:0007669"/>
    <property type="project" value="EnsemblFungi"/>
</dbReference>
<evidence type="ECO:0000256" key="4">
    <source>
        <dbReference type="ARBA" id="ARBA00022912"/>
    </source>
</evidence>
<protein>
    <recommendedName>
        <fullName evidence="2">protein-tyrosine-phosphatase</fullName>
        <ecNumber evidence="2">3.1.3.48</ecNumber>
    </recommendedName>
</protein>
<dbReference type="GO" id="GO:0030476">
    <property type="term" value="P:ascospore wall assembly"/>
    <property type="evidence" value="ECO:0007669"/>
    <property type="project" value="EnsemblFungi"/>
</dbReference>
<dbReference type="eggNOG" id="KOG1716">
    <property type="taxonomic scope" value="Eukaryota"/>
</dbReference>
<dbReference type="PIRSF" id="PIRSF000941">
    <property type="entry name" value="DUSP12"/>
    <property type="match status" value="1"/>
</dbReference>
<dbReference type="SUPFAM" id="SSF52799">
    <property type="entry name" value="(Phosphotyrosine protein) phosphatases II"/>
    <property type="match status" value="1"/>
</dbReference>
<gene>
    <name evidence="8" type="primary">YVH1</name>
    <name evidence="8" type="ORF">PICST_74151</name>
</gene>
<feature type="active site" description="Phosphocysteine intermediate" evidence="5">
    <location>
        <position position="96"/>
    </location>
</feature>
<reference evidence="8 9" key="1">
    <citation type="journal article" date="2007" name="Nat. Biotechnol.">
        <title>Genome sequence of the lignocellulose-bioconverting and xylose-fermenting yeast Pichia stipitis.</title>
        <authorList>
            <person name="Jeffries T.W."/>
            <person name="Grigoriev I.V."/>
            <person name="Grimwood J."/>
            <person name="Laplaza J.M."/>
            <person name="Aerts A."/>
            <person name="Salamov A."/>
            <person name="Schmutz J."/>
            <person name="Lindquist E."/>
            <person name="Dehal P."/>
            <person name="Shapiro H."/>
            <person name="Jin Y.S."/>
            <person name="Passoth V."/>
            <person name="Richardson P.M."/>
        </authorList>
    </citation>
    <scope>NUCLEOTIDE SEQUENCE [LARGE SCALE GENOMIC DNA]</scope>
    <source>
        <strain evidence="9">ATCC 58785 / CBS 6054 / NBRC 10063 / NRRL Y-11545</strain>
    </source>
</reference>
<evidence type="ECO:0000256" key="2">
    <source>
        <dbReference type="ARBA" id="ARBA00013064"/>
    </source>
</evidence>
<dbReference type="STRING" id="322104.A3M0F3"/>
<keyword evidence="9" id="KW-1185">Reference proteome</keyword>
<name>A3M0F3_PICST</name>
<dbReference type="InterPro" id="IPR029021">
    <property type="entry name" value="Prot-tyrosine_phosphatase-like"/>
</dbReference>
<dbReference type="InParanoid" id="A3M0F3"/>
<sequence length="326" mass="37100">MVVRILGGVYLSSIEPINNSIDLKTKYSISHILSVVPGPLPQEYLKDYEHKQIEVTDEETSNLLEYFDSAYDFIEEGLFKESTDPKKHSRCVLVHCSQGVSRSVTVVVAYLMKKYNLTLEQAMHAVTRKVPEAQPNDGFMEQLKLYKEMDLKVDSSNDLYREFVINNQLSLDPTGATLRDMDLFKPKSQQQLSEADKNYELRCKRCRQVLAVGGQIENHEHPDAESRQSQFIKKAPNSRRIISVQEASSNCSHHFLAEPLTWMKEELEKGELEGKFMCPKCIAKVGGYSWRGSRCSCGKWMIPAIHLQSAKVDSIKNIVLPNHSTV</sequence>
<dbReference type="InterPro" id="IPR016278">
    <property type="entry name" value="DUSP12"/>
</dbReference>
<dbReference type="Pfam" id="PF00782">
    <property type="entry name" value="DSPc"/>
    <property type="match status" value="1"/>
</dbReference>
<feature type="domain" description="Tyrosine-protein phosphatase" evidence="6">
    <location>
        <begin position="1"/>
        <end position="152"/>
    </location>
</feature>
<dbReference type="RefSeq" id="XP_001386543.2">
    <property type="nucleotide sequence ID" value="XM_001386506.1"/>
</dbReference>
<dbReference type="PROSITE" id="PS50054">
    <property type="entry name" value="TYR_PHOSPHATASE_DUAL"/>
    <property type="match status" value="1"/>
</dbReference>
<dbReference type="PROSITE" id="PS50056">
    <property type="entry name" value="TYR_PHOSPHATASE_2"/>
    <property type="match status" value="1"/>
</dbReference>
<dbReference type="Gene3D" id="3.90.190.10">
    <property type="entry name" value="Protein tyrosine phosphatase superfamily"/>
    <property type="match status" value="1"/>
</dbReference>
<dbReference type="GO" id="GO:0008138">
    <property type="term" value="F:protein tyrosine/serine/threonine phosphatase activity"/>
    <property type="evidence" value="ECO:0007669"/>
    <property type="project" value="InterPro"/>
</dbReference>
<dbReference type="GO" id="GO:0000055">
    <property type="term" value="P:ribosomal large subunit export from nucleus"/>
    <property type="evidence" value="ECO:0007669"/>
    <property type="project" value="EnsemblFungi"/>
</dbReference>
<feature type="domain" description="Tyrosine specific protein phosphatases" evidence="7">
    <location>
        <begin position="64"/>
        <end position="131"/>
    </location>
</feature>
<dbReference type="HOGENOM" id="CLU_023312_0_1_1"/>
<dbReference type="GO" id="GO:0005737">
    <property type="term" value="C:cytoplasm"/>
    <property type="evidence" value="ECO:0007669"/>
    <property type="project" value="EnsemblFungi"/>
</dbReference>
<dbReference type="PANTHER" id="PTHR45848:SF4">
    <property type="entry name" value="DUAL SPECIFICITY PROTEIN PHOSPHATASE 12"/>
    <property type="match status" value="1"/>
</dbReference>
<evidence type="ECO:0000313" key="9">
    <source>
        <dbReference type="Proteomes" id="UP000002258"/>
    </source>
</evidence>
<dbReference type="EC" id="3.1.3.48" evidence="2"/>
<dbReference type="Proteomes" id="UP000002258">
    <property type="component" value="Chromosome 8"/>
</dbReference>
<evidence type="ECO:0000259" key="6">
    <source>
        <dbReference type="PROSITE" id="PS50054"/>
    </source>
</evidence>
<dbReference type="SMART" id="SM00195">
    <property type="entry name" value="DSPc"/>
    <property type="match status" value="1"/>
</dbReference>
<accession>A3M0F3</accession>
<dbReference type="GO" id="GO:1990275">
    <property type="term" value="F:preribosome binding"/>
    <property type="evidence" value="ECO:0007669"/>
    <property type="project" value="EnsemblFungi"/>
</dbReference>
<evidence type="ECO:0000259" key="7">
    <source>
        <dbReference type="PROSITE" id="PS50056"/>
    </source>
</evidence>